<comment type="similarity">
    <text evidence="1 3">Belongs to the short-chain dehydrogenases/reductases (SDR) family.</text>
</comment>
<dbReference type="SUPFAM" id="SSF51735">
    <property type="entry name" value="NAD(P)-binding Rossmann-fold domains"/>
    <property type="match status" value="1"/>
</dbReference>
<reference evidence="5" key="2">
    <citation type="journal article" date="2023" name="Science">
        <title>Genomic signatures of disease resistance in endangered staghorn corals.</title>
        <authorList>
            <person name="Vollmer S.V."/>
            <person name="Selwyn J.D."/>
            <person name="Despard B.A."/>
            <person name="Roesel C.L."/>
        </authorList>
    </citation>
    <scope>NUCLEOTIDE SEQUENCE</scope>
    <source>
        <strain evidence="5">K2</strain>
    </source>
</reference>
<keyword evidence="2" id="KW-0560">Oxidoreductase</keyword>
<dbReference type="Gene3D" id="3.40.50.720">
    <property type="entry name" value="NAD(P)-binding Rossmann-like Domain"/>
    <property type="match status" value="1"/>
</dbReference>
<evidence type="ECO:0000313" key="6">
    <source>
        <dbReference type="Proteomes" id="UP001249851"/>
    </source>
</evidence>
<accession>A0AAD9UYR0</accession>
<evidence type="ECO:0000313" key="5">
    <source>
        <dbReference type="EMBL" id="KAK2554657.1"/>
    </source>
</evidence>
<name>A0AAD9UYR0_ACRCE</name>
<dbReference type="PROSITE" id="PS00061">
    <property type="entry name" value="ADH_SHORT"/>
    <property type="match status" value="1"/>
</dbReference>
<reference evidence="5" key="1">
    <citation type="journal article" date="2023" name="G3 (Bethesda)">
        <title>Whole genome assembly and annotation of the endangered Caribbean coral Acropora cervicornis.</title>
        <authorList>
            <person name="Selwyn J.D."/>
            <person name="Vollmer S.V."/>
        </authorList>
    </citation>
    <scope>NUCLEOTIDE SEQUENCE</scope>
    <source>
        <strain evidence="5">K2</strain>
    </source>
</reference>
<keyword evidence="4" id="KW-0812">Transmembrane</keyword>
<sequence>MVDIDMAVQVVLISGCSSGIGFATAVHLAKDAEKRFKVYATMRNLAKKGQLEEEGKDFLGNTLIIKQLDVCSDEGVGKVVKEILDSEGKIDVLFNNAGISVMSVLECTPIHMAQDMMDINFFGTLRLVNAVLPSMKARESGHIIQCGSALGIIGMPFFEIYSATKFAVEGLTESLAPMLRQFNIRCTLMEMGPVKTSIGENSVAWGKAIDNSTADQKTQEMLTVGGGHVARWETTALESNEIAAVVKEVILGQKTDFRVQTNKDFLMDEIAAKIKDPACNEPLEKITKWLYGECKKSKP</sequence>
<dbReference type="InterPro" id="IPR020904">
    <property type="entry name" value="Sc_DH/Rdtase_CS"/>
</dbReference>
<evidence type="ECO:0000256" key="3">
    <source>
        <dbReference type="RuleBase" id="RU000363"/>
    </source>
</evidence>
<evidence type="ECO:0000256" key="4">
    <source>
        <dbReference type="SAM" id="Phobius"/>
    </source>
</evidence>
<dbReference type="EMBL" id="JARQWQ010000068">
    <property type="protein sequence ID" value="KAK2554657.1"/>
    <property type="molecule type" value="Genomic_DNA"/>
</dbReference>
<dbReference type="InterPro" id="IPR036291">
    <property type="entry name" value="NAD(P)-bd_dom_sf"/>
</dbReference>
<dbReference type="PRINTS" id="PR00080">
    <property type="entry name" value="SDRFAMILY"/>
</dbReference>
<dbReference type="AlphaFoldDB" id="A0AAD9UYR0"/>
<dbReference type="Proteomes" id="UP001249851">
    <property type="component" value="Unassembled WGS sequence"/>
</dbReference>
<dbReference type="GO" id="GO:0005829">
    <property type="term" value="C:cytosol"/>
    <property type="evidence" value="ECO:0007669"/>
    <property type="project" value="TreeGrafter"/>
</dbReference>
<evidence type="ECO:0000256" key="1">
    <source>
        <dbReference type="ARBA" id="ARBA00006484"/>
    </source>
</evidence>
<dbReference type="PRINTS" id="PR00081">
    <property type="entry name" value="GDHRDH"/>
</dbReference>
<proteinExistence type="inferred from homology"/>
<dbReference type="PANTHER" id="PTHR43391">
    <property type="entry name" value="RETINOL DEHYDROGENASE-RELATED"/>
    <property type="match status" value="1"/>
</dbReference>
<evidence type="ECO:0000256" key="2">
    <source>
        <dbReference type="ARBA" id="ARBA00023002"/>
    </source>
</evidence>
<keyword evidence="6" id="KW-1185">Reference proteome</keyword>
<keyword evidence="4" id="KW-0472">Membrane</keyword>
<feature type="transmembrane region" description="Helical" evidence="4">
    <location>
        <begin position="6"/>
        <end position="29"/>
    </location>
</feature>
<organism evidence="5 6">
    <name type="scientific">Acropora cervicornis</name>
    <name type="common">Staghorn coral</name>
    <dbReference type="NCBI Taxonomy" id="6130"/>
    <lineage>
        <taxon>Eukaryota</taxon>
        <taxon>Metazoa</taxon>
        <taxon>Cnidaria</taxon>
        <taxon>Anthozoa</taxon>
        <taxon>Hexacorallia</taxon>
        <taxon>Scleractinia</taxon>
        <taxon>Astrocoeniina</taxon>
        <taxon>Acroporidae</taxon>
        <taxon>Acropora</taxon>
    </lineage>
</organism>
<gene>
    <name evidence="5" type="ORF">P5673_023893</name>
</gene>
<dbReference type="Pfam" id="PF00106">
    <property type="entry name" value="adh_short"/>
    <property type="match status" value="1"/>
</dbReference>
<dbReference type="InterPro" id="IPR002347">
    <property type="entry name" value="SDR_fam"/>
</dbReference>
<keyword evidence="4" id="KW-1133">Transmembrane helix</keyword>
<protein>
    <submittedName>
        <fullName evidence="5">Retinol dehydrogenase 8</fullName>
    </submittedName>
</protein>
<dbReference type="GO" id="GO:0016491">
    <property type="term" value="F:oxidoreductase activity"/>
    <property type="evidence" value="ECO:0007669"/>
    <property type="project" value="UniProtKB-KW"/>
</dbReference>
<dbReference type="PANTHER" id="PTHR43391:SF86">
    <property type="entry name" value="SHORT-CHAIN DEHYDROGENASE_REDUCTASE FAMILY PROTEIN"/>
    <property type="match status" value="1"/>
</dbReference>
<comment type="caution">
    <text evidence="5">The sequence shown here is derived from an EMBL/GenBank/DDBJ whole genome shotgun (WGS) entry which is preliminary data.</text>
</comment>